<evidence type="ECO:0000259" key="6">
    <source>
        <dbReference type="Pfam" id="PF25151"/>
    </source>
</evidence>
<evidence type="ECO:0000259" key="5">
    <source>
        <dbReference type="Pfam" id="PF25150"/>
    </source>
</evidence>
<reference evidence="8 9" key="1">
    <citation type="submission" date="2025-05" db="UniProtKB">
        <authorList>
            <consortium name="RefSeq"/>
        </authorList>
    </citation>
    <scope>IDENTIFICATION</scope>
    <source>
        <tissue evidence="8 9">Whole Larva</tissue>
    </source>
</reference>
<dbReference type="Pfam" id="PF25150">
    <property type="entry name" value="TPR_Trm732"/>
    <property type="match status" value="1"/>
</dbReference>
<evidence type="ECO:0000256" key="1">
    <source>
        <dbReference type="ARBA" id="ARBA00010409"/>
    </source>
</evidence>
<dbReference type="Proteomes" id="UP000695000">
    <property type="component" value="Unplaced"/>
</dbReference>
<dbReference type="RefSeq" id="XP_017786653.1">
    <property type="nucleotide sequence ID" value="XM_017931164.1"/>
</dbReference>
<dbReference type="InterPro" id="IPR016024">
    <property type="entry name" value="ARM-type_fold"/>
</dbReference>
<dbReference type="Pfam" id="PF25151">
    <property type="entry name" value="TPR_Trm732_C"/>
    <property type="match status" value="1"/>
</dbReference>
<dbReference type="PANTHER" id="PTHR14387:SF7">
    <property type="entry name" value="THYROID ADENOMA-ASSOCIATED PROTEIN"/>
    <property type="match status" value="1"/>
</dbReference>
<dbReference type="InterPro" id="IPR051954">
    <property type="entry name" value="tRNA_methyltransferase_THADA"/>
</dbReference>
<dbReference type="InterPro" id="IPR056843">
    <property type="entry name" value="THADA-like_TPR"/>
</dbReference>
<accession>A0ABM1NIK2</accession>
<sequence length="1791" mass="207737">MSDRTGSNMAPAQIPQHFQLKSKKLCDIMKNLVCSTSVVDQQRYLKNLTTNIPAEDYDSVLNIVCYIFLYLDSKHPIKKTAVRILLTMESKHVVNALTVQLICYISPGSMNLSILEKLNEENAIIVNLTTCFNNFPPGVEALSCTIDFIYKFAYNTFIKAAGYLDKEPEENTVPMIIYNTSRFLVCLFNQCDLSSKVPETALKLLYFCSNIINNDRVNFNTKLNCGILLSLAALHSSENNERNMIETISHLLQMNERAQNTSGTIRSYTTRVCVFSGILNTFPHEIICADTLSDVPAPVYIFRTFLESATKSTGHPAEILEISRTFISLSKLLSSMHISAILMVYNSTLEYIWTHLDHYLDTVRHDTSLVLKNVAKAAVRHESQGNSELIDRMISHLTTMFDKSNANYKALTIISTETTSNYILSKFPNLPGILLNSMKNVTLTQQVSNSYEIMMEQNFKEQSSKELWTRLWVRNLVPLFQTTDDTLHFYLKKVFTKAFQLDNSVLKLLSYDRIKYDNPRELSVLLSCFVLARKLNITLHPENDYDEEFDDDMYWNGMIEFDLLELLMVDQNPDIRIATLTLVVESQKSTQFFTEWDLKFLIRFLHYNVTTQLPNLRQQMLALYKKAFTRYKDGMYVIERNIRSLMSSEGRARGFSEIADLNTHRENYKEFVVDIFVEELTKGLYNDVNYSRRCICLELLINLKDILQPDIIEMLWNRKHVELLYQSLVDSFESNIMMATRLLLELPQSVVHYHTKVELKDMLRNSIVLAASLKPTSTVTAAYQIQVLMESPHAHEVIGDILRPFDERLVNMEGINTLTLLVNYLFKEIQMGLGVAADNITIASKYAPIHGLIFALRHIITKHSYDQKNPEIVPRLIDLCLTISDIVLPIVNNSSPEGYMPNDDELVADETVTSQMILIYAWRSTKEVSLLLGELCIDSLIEIPEYLSQVSDYFINLFMETKHRGAYEQAFVGFNKFCRKLWNAGEMFMQWPVQWMKINLDVVKGSTDYANICPTRRSAGLPFMFQAILTTEPPERSNETFHHSMNTLIEIANDFNNDMGATHSMNILRALFKHNQLGELVTPYVGRGVQIAINRFRHLSWNVRNSATLLFSALMTRIFGVQRTKDSEELSIKNRLSARVFFLRYPELYGFILGKLKEYMTERFDNASLYPLLFILSRLYSSGEKKDMQQYLLFVEECLKNKMMKMRELAAQASIAVIPLEEYFEYVKKSLIEIRERIPNNALHGKLLQLNVLVKNLPINIPTEFDVPALITGSFWIIEESGITIPHLTATLYMELILQFLTKFKSKCFGRREFNDLMLVLIKIPEVDKEKYNVSIHKTFVLTKITLFIHIFAYILDIATSEREKFIKNILLSALHDPHEDLQIYAINCIHFLFANSLFKKFNYFPINDEEDREVYRESTLIQPMNEVMKMRIASMITTDLGCYNLFTDIFYIMINRSDKYSYKVCQILPYFPCIINKLRPKTVPVSVSRQTIMDFMICECIRKGGDMVCVILPIISTLAFESKQKMSYTTLINDILKPFSKMETSVDQRLAVCNFLVQNSKFLHDIEVLCVNNIVQVWYIVISLLQDQEEIVRERMSKITNYIQWPISPFIRRFILGVYVIPEKSLEELMLYMPGMIPFEEAMHIYLHLILPKPKTYMEAELFDKGELNTYEENEVIAMRATKFLKKYMWALEDDLSYDDKSIFIEEHILLVSTKLFNLFYLQQSNSEVQVISMLLLKAIINFVEVRLVYEQDFETEFQKYLREQSAKSFPNENHKGVITFFKAFYAFES</sequence>
<evidence type="ECO:0000313" key="9">
    <source>
        <dbReference type="RefSeq" id="XP_017786653.1"/>
    </source>
</evidence>
<feature type="domain" description="tRNA (32-2'-O)-methyltransferase regulator THADA-like C-terminal TPR repeats region" evidence="6">
    <location>
        <begin position="1104"/>
        <end position="1251"/>
    </location>
</feature>
<comment type="similarity">
    <text evidence="1">Belongs to the THADA family.</text>
</comment>
<evidence type="ECO:0000256" key="2">
    <source>
        <dbReference type="ARBA" id="ARBA00022694"/>
    </source>
</evidence>
<protein>
    <recommendedName>
        <fullName evidence="3">tRNA (32-2'-O)-methyltransferase regulator THADA</fullName>
    </recommendedName>
</protein>
<keyword evidence="7" id="KW-1185">Reference proteome</keyword>
<dbReference type="GeneID" id="108569570"/>
<evidence type="ECO:0000259" key="4">
    <source>
        <dbReference type="Pfam" id="PF10350"/>
    </source>
</evidence>
<dbReference type="InterPro" id="IPR019442">
    <property type="entry name" value="THADA/TRM732_DUF2428"/>
</dbReference>
<dbReference type="Pfam" id="PF10350">
    <property type="entry name" value="DUF2428"/>
    <property type="match status" value="1"/>
</dbReference>
<proteinExistence type="inferred from homology"/>
<evidence type="ECO:0000256" key="3">
    <source>
        <dbReference type="ARBA" id="ARBA00035698"/>
    </source>
</evidence>
<feature type="domain" description="DUF2428" evidence="4">
    <location>
        <begin position="872"/>
        <end position="1101"/>
    </location>
</feature>
<organism evidence="7 8">
    <name type="scientific">Nicrophorus vespilloides</name>
    <name type="common">Boreal carrion beetle</name>
    <dbReference type="NCBI Taxonomy" id="110193"/>
    <lineage>
        <taxon>Eukaryota</taxon>
        <taxon>Metazoa</taxon>
        <taxon>Ecdysozoa</taxon>
        <taxon>Arthropoda</taxon>
        <taxon>Hexapoda</taxon>
        <taxon>Insecta</taxon>
        <taxon>Pterygota</taxon>
        <taxon>Neoptera</taxon>
        <taxon>Endopterygota</taxon>
        <taxon>Coleoptera</taxon>
        <taxon>Polyphaga</taxon>
        <taxon>Staphyliniformia</taxon>
        <taxon>Silphidae</taxon>
        <taxon>Nicrophorinae</taxon>
        <taxon>Nicrophorus</taxon>
    </lineage>
</organism>
<evidence type="ECO:0000313" key="8">
    <source>
        <dbReference type="RefSeq" id="XP_017786652.1"/>
    </source>
</evidence>
<name>A0ABM1NIK2_NICVS</name>
<dbReference type="InterPro" id="IPR056842">
    <property type="entry name" value="THADA-like_TPR_C"/>
</dbReference>
<dbReference type="PANTHER" id="PTHR14387">
    <property type="entry name" value="THADA/DEATH RECEPTOR INTERACTING PROTEIN"/>
    <property type="match status" value="1"/>
</dbReference>
<dbReference type="SUPFAM" id="SSF48371">
    <property type="entry name" value="ARM repeat"/>
    <property type="match status" value="2"/>
</dbReference>
<gene>
    <name evidence="8 9" type="primary">LOC108569570</name>
</gene>
<dbReference type="RefSeq" id="XP_017786652.1">
    <property type="nucleotide sequence ID" value="XM_017931163.1"/>
</dbReference>
<evidence type="ECO:0000313" key="7">
    <source>
        <dbReference type="Proteomes" id="UP000695000"/>
    </source>
</evidence>
<feature type="domain" description="tRNA (32-2'-O)-methyltransferase regulator THADA-like TPR repeats region" evidence="5">
    <location>
        <begin position="468"/>
        <end position="706"/>
    </location>
</feature>
<keyword evidence="2" id="KW-0819">tRNA processing</keyword>